<feature type="compositionally biased region" description="Basic residues" evidence="5">
    <location>
        <begin position="1"/>
        <end position="10"/>
    </location>
</feature>
<proteinExistence type="predicted"/>
<gene>
    <name evidence="7" type="ORF">LDAN0321_LOCUS8929</name>
</gene>
<keyword evidence="2 6" id="KW-0812">Transmembrane</keyword>
<dbReference type="PANTHER" id="PTHR12665">
    <property type="entry name" value="ORMDL PROTEINS"/>
    <property type="match status" value="1"/>
</dbReference>
<evidence type="ECO:0000256" key="6">
    <source>
        <dbReference type="SAM" id="Phobius"/>
    </source>
</evidence>
<evidence type="ECO:0000256" key="5">
    <source>
        <dbReference type="SAM" id="MobiDB-lite"/>
    </source>
</evidence>
<feature type="transmembrane region" description="Helical" evidence="6">
    <location>
        <begin position="61"/>
        <end position="80"/>
    </location>
</feature>
<dbReference type="EMBL" id="HBGY01013835">
    <property type="protein sequence ID" value="CAD9575786.1"/>
    <property type="molecule type" value="Transcribed_RNA"/>
</dbReference>
<protein>
    <submittedName>
        <fullName evidence="7">Uncharacterized protein</fullName>
    </submittedName>
</protein>
<keyword evidence="4 6" id="KW-0472">Membrane</keyword>
<evidence type="ECO:0000313" key="7">
    <source>
        <dbReference type="EMBL" id="CAD9575786.1"/>
    </source>
</evidence>
<feature type="transmembrane region" description="Helical" evidence="6">
    <location>
        <begin position="86"/>
        <end position="109"/>
    </location>
</feature>
<name>A0A7S2KFV4_9STRA</name>
<evidence type="ECO:0000256" key="3">
    <source>
        <dbReference type="ARBA" id="ARBA00022989"/>
    </source>
</evidence>
<evidence type="ECO:0000256" key="2">
    <source>
        <dbReference type="ARBA" id="ARBA00022692"/>
    </source>
</evidence>
<evidence type="ECO:0000256" key="1">
    <source>
        <dbReference type="ARBA" id="ARBA00004141"/>
    </source>
</evidence>
<dbReference type="GO" id="GO:0005789">
    <property type="term" value="C:endoplasmic reticulum membrane"/>
    <property type="evidence" value="ECO:0007669"/>
    <property type="project" value="InterPro"/>
</dbReference>
<sequence length="211" mass="23925">MSSRPPRHPRASPTPEFSMNRKRLPSQDIPRSYSGQFGRGGDANEGDLLPFELSRNRNTEWIANGGTGLLASYLVMIGMFEFAVCGFIPFATSWTVTNLAHGFFTVMYLHWIKGSPNFYDQNEMNGMTVWEQLDGAEPAYTPKKRAAMIIPTVLCYLACHFADYDLNLSMYNVSCWFVCIIAKMPFMHGVRLLGINRTVGIDDDSRMRKKE</sequence>
<keyword evidence="3 6" id="KW-1133">Transmembrane helix</keyword>
<organism evidence="7">
    <name type="scientific">Leptocylindrus danicus</name>
    <dbReference type="NCBI Taxonomy" id="163516"/>
    <lineage>
        <taxon>Eukaryota</taxon>
        <taxon>Sar</taxon>
        <taxon>Stramenopiles</taxon>
        <taxon>Ochrophyta</taxon>
        <taxon>Bacillariophyta</taxon>
        <taxon>Coscinodiscophyceae</taxon>
        <taxon>Chaetocerotophycidae</taxon>
        <taxon>Leptocylindrales</taxon>
        <taxon>Leptocylindraceae</taxon>
        <taxon>Leptocylindrus</taxon>
    </lineage>
</organism>
<reference evidence="7" key="1">
    <citation type="submission" date="2021-01" db="EMBL/GenBank/DDBJ databases">
        <authorList>
            <person name="Corre E."/>
            <person name="Pelletier E."/>
            <person name="Niang G."/>
            <person name="Scheremetjew M."/>
            <person name="Finn R."/>
            <person name="Kale V."/>
            <person name="Holt S."/>
            <person name="Cochrane G."/>
            <person name="Meng A."/>
            <person name="Brown T."/>
            <person name="Cohen L."/>
        </authorList>
    </citation>
    <scope>NUCLEOTIDE SEQUENCE</scope>
    <source>
        <strain evidence="7">B650</strain>
    </source>
</reference>
<feature type="region of interest" description="Disordered" evidence="5">
    <location>
        <begin position="1"/>
        <end position="43"/>
    </location>
</feature>
<dbReference type="Pfam" id="PF04061">
    <property type="entry name" value="ORMDL"/>
    <property type="match status" value="1"/>
</dbReference>
<accession>A0A7S2KFV4</accession>
<dbReference type="InterPro" id="IPR007203">
    <property type="entry name" value="ORMDL"/>
</dbReference>
<dbReference type="AlphaFoldDB" id="A0A7S2KFV4"/>
<evidence type="ECO:0000256" key="4">
    <source>
        <dbReference type="ARBA" id="ARBA00023136"/>
    </source>
</evidence>
<comment type="subcellular location">
    <subcellularLocation>
        <location evidence="1">Membrane</location>
        <topology evidence="1">Multi-pass membrane protein</topology>
    </subcellularLocation>
</comment>